<dbReference type="InterPro" id="IPR018976">
    <property type="entry name" value="Imelysin-like"/>
</dbReference>
<dbReference type="Proteomes" id="UP000071641">
    <property type="component" value="Unassembled WGS sequence"/>
</dbReference>
<dbReference type="InterPro" id="IPR038352">
    <property type="entry name" value="Imelysin_sf"/>
</dbReference>
<evidence type="ECO:0000313" key="5">
    <source>
        <dbReference type="EMBL" id="CZF78518.1"/>
    </source>
</evidence>
<keyword evidence="2 3" id="KW-0732">Signal</keyword>
<comment type="subcellular location">
    <subcellularLocation>
        <location evidence="1">Cell envelope</location>
    </subcellularLocation>
</comment>
<protein>
    <submittedName>
        <fullName evidence="5">Imelysin</fullName>
    </submittedName>
</protein>
<dbReference type="Gene3D" id="1.20.1420.20">
    <property type="entry name" value="M75 peptidase, HXXE motif"/>
    <property type="match status" value="1"/>
</dbReference>
<dbReference type="InterPro" id="IPR034984">
    <property type="entry name" value="Imelysin-like_IPPA"/>
</dbReference>
<proteinExistence type="predicted"/>
<dbReference type="STRING" id="1796497.GCE9029_00886"/>
<dbReference type="EMBL" id="FIZX01000001">
    <property type="protein sequence ID" value="CZF78518.1"/>
    <property type="molecule type" value="Genomic_DNA"/>
</dbReference>
<dbReference type="Pfam" id="PF09375">
    <property type="entry name" value="Peptidase_M75"/>
    <property type="match status" value="1"/>
</dbReference>
<dbReference type="GO" id="GO:0030313">
    <property type="term" value="C:cell envelope"/>
    <property type="evidence" value="ECO:0007669"/>
    <property type="project" value="UniProtKB-SubCell"/>
</dbReference>
<evidence type="ECO:0000256" key="1">
    <source>
        <dbReference type="ARBA" id="ARBA00004196"/>
    </source>
</evidence>
<feature type="domain" description="Imelysin-like" evidence="4">
    <location>
        <begin position="45"/>
        <end position="286"/>
    </location>
</feature>
<dbReference type="AlphaFoldDB" id="A0A128EVB1"/>
<gene>
    <name evidence="5" type="ORF">GCE9029_00886</name>
</gene>
<organism evidence="5 6">
    <name type="scientific">Grimontia celer</name>
    <dbReference type="NCBI Taxonomy" id="1796497"/>
    <lineage>
        <taxon>Bacteria</taxon>
        <taxon>Pseudomonadati</taxon>
        <taxon>Pseudomonadota</taxon>
        <taxon>Gammaproteobacteria</taxon>
        <taxon>Vibrionales</taxon>
        <taxon>Vibrionaceae</taxon>
        <taxon>Grimontia</taxon>
    </lineage>
</organism>
<feature type="chain" id="PRO_5007281692" evidence="3">
    <location>
        <begin position="27"/>
        <end position="337"/>
    </location>
</feature>
<evidence type="ECO:0000313" key="6">
    <source>
        <dbReference type="Proteomes" id="UP000071641"/>
    </source>
</evidence>
<name>A0A128EVB1_9GAMM</name>
<keyword evidence="6" id="KW-1185">Reference proteome</keyword>
<feature type="signal peptide" evidence="3">
    <location>
        <begin position="1"/>
        <end position="26"/>
    </location>
</feature>
<reference evidence="6" key="1">
    <citation type="submission" date="2016-02" db="EMBL/GenBank/DDBJ databases">
        <authorList>
            <person name="Rodrigo-Torres Lidia"/>
            <person name="Arahal R.David."/>
        </authorList>
    </citation>
    <scope>NUCLEOTIDE SEQUENCE [LARGE SCALE GENOMIC DNA]</scope>
    <source>
        <strain evidence="6">CECT 9029</strain>
    </source>
</reference>
<dbReference type="RefSeq" id="WP_062661201.1">
    <property type="nucleotide sequence ID" value="NZ_FIZX01000001.1"/>
</dbReference>
<accession>A0A128EVB1</accession>
<dbReference type="CDD" id="cd14659">
    <property type="entry name" value="Imelysin-like_IPPA"/>
    <property type="match status" value="1"/>
</dbReference>
<evidence type="ECO:0000256" key="3">
    <source>
        <dbReference type="SAM" id="SignalP"/>
    </source>
</evidence>
<sequence length="337" mass="36924">MFIQSPMKTLTLCVTLSLLSGCFSEAAVKESELVMWEMQKQSTKRFLDAARALEGSVSELCEAPSEENLNQAQSRWIETMSAWQPFVGGNSGNEAAMSISWNIQFYPDKKNTTGRQLTQLLKTDAVPTAEELAQQSVAVQGLGAIEWLLFDSAEVESMDMRCPLTLSVVSRTVKSAEELDSAWQVNPWNDVTGKQLEAETLRGVTSQLDAISKTLSLPMGKPGFPKPYQAQAWRSGQSGAFLKAGLKSLQHRYKSTLQPMLVEKGHTELANRLDFHFESAVESVPESMSMAPLLADKPGYQSLMIVANNIDYLQTALSDEVGPTLGLVVGFNSTDGD</sequence>
<evidence type="ECO:0000256" key="2">
    <source>
        <dbReference type="ARBA" id="ARBA00022729"/>
    </source>
</evidence>
<dbReference type="OrthoDB" id="5729110at2"/>
<evidence type="ECO:0000259" key="4">
    <source>
        <dbReference type="Pfam" id="PF09375"/>
    </source>
</evidence>